<keyword evidence="1" id="KW-0812">Transmembrane</keyword>
<dbReference type="AlphaFoldDB" id="A0AA36I1H7"/>
<feature type="transmembrane region" description="Helical" evidence="1">
    <location>
        <begin position="158"/>
        <end position="183"/>
    </location>
</feature>
<dbReference type="SMART" id="SM00271">
    <property type="entry name" value="DnaJ"/>
    <property type="match status" value="1"/>
</dbReference>
<dbReference type="GO" id="GO:0005634">
    <property type="term" value="C:nucleus"/>
    <property type="evidence" value="ECO:0007669"/>
    <property type="project" value="TreeGrafter"/>
</dbReference>
<keyword evidence="4" id="KW-1185">Reference proteome</keyword>
<comment type="caution">
    <text evidence="3">The sequence shown here is derived from an EMBL/GenBank/DDBJ whole genome shotgun (WGS) entry which is preliminary data.</text>
</comment>
<sequence length="932" mass="104059">MAAYSCQPGIAQLLLPREPPWQWQQRGHQLLQLQQQPDIHGTLLRKGDKAMLLPRCGEAHDTAHVISTFNENASTFEFPALSMESGFRARTYHLCWCQVNGNCTSAEHFRAFFGQVRLICPDKQADYNNDGTCSLCPSMLQRPGGMDGMECQMHLSSLLVALSWTLITTLFVFALCASVSLGFRGGSPSLHGKLRRIEDISKERGKLTITTAGLHNLATFGKWPIPVTLWQTGHYLLDSKPSRRLQLYVLISSDQSLEIVDKRGDPASFRADSSMGVLQISFARAMLNSCLPKTKFPLLAQLVLLAAASISLAILLNPQSWEMLLVLGSSICISVLLISIWKLTLRSSTRMDQRLKTYARVLQERNPSPQACPKGPGRAILVWDLLDMFEHFQAQIQDRNMYYIDPNIIRPLTAAKQLSYAELVGPRKVQWFVSHWWGTSFSVYCDALKRHAKAVNEDDEDAWKMTAYWICTFSNNQYQIAEELGKSHEESSFYLALHSGVCRGTCMILDEMAMPLKRSWCLFELLQTVHLEKSQMGFTGLLFCTSNGVLNFGSSTVEMSMRIGERLLDLSLRDAEATTEQDKQMITDLVLQLGLCRNATGATVFWNLKGQNSAGALVSQHMAAYRTWAMDTLKNFHEAMAPCRSRRVPHRSEQIRAVAVPCRILGVDPKASQEEIKKAYKREAMKWHPDKQPEEKRAEAQKRFSQVANAYETLSSADKRRMHDLGGGGMPGQAPGASGGFGGQGQYSQASAEDLFRQVFGGAGFDELMMNLHKLQGMQDNVRNFANFITAGSKVKVHGSKNWVLAACRRAGIDATNDRLRTQALGKKGSVIKVDPKDNTAKIQVDGVGDVWLPAEALQSDAGQHPDPMDVMRGFRTTPFQSFHGGQRSGEQRITSQQLVHKPDGRTVMQVFSKIIGPDGSVREEVQEFEIR</sequence>
<name>A0AA36I1H7_9DINO</name>
<feature type="transmembrane region" description="Helical" evidence="1">
    <location>
        <begin position="323"/>
        <end position="345"/>
    </location>
</feature>
<evidence type="ECO:0000313" key="4">
    <source>
        <dbReference type="Proteomes" id="UP001178507"/>
    </source>
</evidence>
<dbReference type="PANTHER" id="PTHR43948:SF14">
    <property type="entry name" value="PROTEIN DNAJ, PUTATIVE-RELATED"/>
    <property type="match status" value="1"/>
</dbReference>
<feature type="transmembrane region" description="Helical" evidence="1">
    <location>
        <begin position="296"/>
        <end position="317"/>
    </location>
</feature>
<dbReference type="Gene3D" id="1.10.287.110">
    <property type="entry name" value="DnaJ domain"/>
    <property type="match status" value="1"/>
</dbReference>
<dbReference type="EMBL" id="CAUJNA010000613">
    <property type="protein sequence ID" value="CAJ1379284.1"/>
    <property type="molecule type" value="Genomic_DNA"/>
</dbReference>
<keyword evidence="1" id="KW-0472">Membrane</keyword>
<evidence type="ECO:0000313" key="3">
    <source>
        <dbReference type="EMBL" id="CAJ1379284.1"/>
    </source>
</evidence>
<reference evidence="3" key="1">
    <citation type="submission" date="2023-08" db="EMBL/GenBank/DDBJ databases">
        <authorList>
            <person name="Chen Y."/>
            <person name="Shah S."/>
            <person name="Dougan E. K."/>
            <person name="Thang M."/>
            <person name="Chan C."/>
        </authorList>
    </citation>
    <scope>NUCLEOTIDE SEQUENCE</scope>
</reference>
<dbReference type="Proteomes" id="UP001178507">
    <property type="component" value="Unassembled WGS sequence"/>
</dbReference>
<keyword evidence="1" id="KW-1133">Transmembrane helix</keyword>
<dbReference type="PROSITE" id="PS50076">
    <property type="entry name" value="DNAJ_2"/>
    <property type="match status" value="1"/>
</dbReference>
<dbReference type="InterPro" id="IPR001623">
    <property type="entry name" value="DnaJ_domain"/>
</dbReference>
<proteinExistence type="predicted"/>
<dbReference type="GO" id="GO:0051087">
    <property type="term" value="F:protein-folding chaperone binding"/>
    <property type="evidence" value="ECO:0007669"/>
    <property type="project" value="TreeGrafter"/>
</dbReference>
<organism evidence="3 4">
    <name type="scientific">Effrenium voratum</name>
    <dbReference type="NCBI Taxonomy" id="2562239"/>
    <lineage>
        <taxon>Eukaryota</taxon>
        <taxon>Sar</taxon>
        <taxon>Alveolata</taxon>
        <taxon>Dinophyceae</taxon>
        <taxon>Suessiales</taxon>
        <taxon>Symbiodiniaceae</taxon>
        <taxon>Effrenium</taxon>
    </lineage>
</organism>
<accession>A0AA36I1H7</accession>
<evidence type="ECO:0000256" key="1">
    <source>
        <dbReference type="SAM" id="Phobius"/>
    </source>
</evidence>
<feature type="domain" description="J" evidence="2">
    <location>
        <begin position="660"/>
        <end position="727"/>
    </location>
</feature>
<dbReference type="GO" id="GO:0051082">
    <property type="term" value="F:unfolded protein binding"/>
    <property type="evidence" value="ECO:0007669"/>
    <property type="project" value="TreeGrafter"/>
</dbReference>
<dbReference type="PANTHER" id="PTHR43948">
    <property type="entry name" value="DNAJ HOMOLOG SUBFAMILY B"/>
    <property type="match status" value="1"/>
</dbReference>
<gene>
    <name evidence="3" type="ORF">EVOR1521_LOCUS7567</name>
</gene>
<dbReference type="GO" id="GO:0005737">
    <property type="term" value="C:cytoplasm"/>
    <property type="evidence" value="ECO:0007669"/>
    <property type="project" value="TreeGrafter"/>
</dbReference>
<dbReference type="CDD" id="cd06257">
    <property type="entry name" value="DnaJ"/>
    <property type="match status" value="1"/>
</dbReference>
<dbReference type="PRINTS" id="PR00625">
    <property type="entry name" value="JDOMAIN"/>
</dbReference>
<dbReference type="InterPro" id="IPR036869">
    <property type="entry name" value="J_dom_sf"/>
</dbReference>
<dbReference type="GO" id="GO:0044183">
    <property type="term" value="F:protein folding chaperone"/>
    <property type="evidence" value="ECO:0007669"/>
    <property type="project" value="TreeGrafter"/>
</dbReference>
<protein>
    <recommendedName>
        <fullName evidence="2">J domain-containing protein</fullName>
    </recommendedName>
</protein>
<dbReference type="Pfam" id="PF00226">
    <property type="entry name" value="DnaJ"/>
    <property type="match status" value="1"/>
</dbReference>
<evidence type="ECO:0000259" key="2">
    <source>
        <dbReference type="PROSITE" id="PS50076"/>
    </source>
</evidence>
<dbReference type="SUPFAM" id="SSF46565">
    <property type="entry name" value="Chaperone J-domain"/>
    <property type="match status" value="1"/>
</dbReference>